<comment type="caution">
    <text evidence="3">The sequence shown here is derived from an EMBL/GenBank/DDBJ whole genome shotgun (WGS) entry which is preliminary data.</text>
</comment>
<feature type="domain" description="Inner membrane protein YgaP-like transmembrane" evidence="2">
    <location>
        <begin position="1"/>
        <end position="69"/>
    </location>
</feature>
<evidence type="ECO:0000313" key="3">
    <source>
        <dbReference type="EMBL" id="SFL17013.1"/>
    </source>
</evidence>
<dbReference type="Proteomes" id="UP000199598">
    <property type="component" value="Unassembled WGS sequence"/>
</dbReference>
<dbReference type="Pfam" id="PF11127">
    <property type="entry name" value="YgaP-like_TM"/>
    <property type="match status" value="1"/>
</dbReference>
<evidence type="ECO:0000256" key="1">
    <source>
        <dbReference type="SAM" id="Phobius"/>
    </source>
</evidence>
<accession>A0A1I4FHS6</accession>
<dbReference type="EMBL" id="FOSK01000019">
    <property type="protein sequence ID" value="SFL17013.1"/>
    <property type="molecule type" value="Genomic_DNA"/>
</dbReference>
<keyword evidence="1" id="KW-0812">Transmembrane</keyword>
<gene>
    <name evidence="3" type="ORF">SAMN04488518_11931</name>
</gene>
<feature type="transmembrane region" description="Helical" evidence="1">
    <location>
        <begin position="12"/>
        <end position="31"/>
    </location>
</feature>
<keyword evidence="1" id="KW-0472">Membrane</keyword>
<name>A0A1I4FHS6_9HYPH</name>
<proteinExistence type="predicted"/>
<dbReference type="RefSeq" id="WP_063310275.1">
    <property type="nucleotide sequence ID" value="NZ_FOSK01000019.1"/>
</dbReference>
<reference evidence="3 4" key="1">
    <citation type="submission" date="2016-10" db="EMBL/GenBank/DDBJ databases">
        <authorList>
            <person name="Varghese N."/>
            <person name="Submissions S."/>
        </authorList>
    </citation>
    <scope>NUCLEOTIDE SEQUENCE [LARGE SCALE GENOMIC DNA]</scope>
    <source>
        <strain evidence="3 4">DSM 16392</strain>
    </source>
</reference>
<organism evidence="3 4">
    <name type="scientific">Pseudovibrio ascidiaceicola</name>
    <dbReference type="NCBI Taxonomy" id="285279"/>
    <lineage>
        <taxon>Bacteria</taxon>
        <taxon>Pseudomonadati</taxon>
        <taxon>Pseudomonadota</taxon>
        <taxon>Alphaproteobacteria</taxon>
        <taxon>Hyphomicrobiales</taxon>
        <taxon>Stappiaceae</taxon>
        <taxon>Pseudovibrio</taxon>
    </lineage>
</organism>
<sequence>MMANVGTIDRILRFIIGVVLIALPLSTNISLFAQPLFFYGAIIVGIVMLLVSAVRICPLYSIFGIKTCRV</sequence>
<keyword evidence="1" id="KW-1133">Transmembrane helix</keyword>
<feature type="transmembrane region" description="Helical" evidence="1">
    <location>
        <begin position="37"/>
        <end position="63"/>
    </location>
</feature>
<dbReference type="InterPro" id="IPR021309">
    <property type="entry name" value="YgaP-like_TM"/>
</dbReference>
<keyword evidence="4" id="KW-1185">Reference proteome</keyword>
<evidence type="ECO:0000259" key="2">
    <source>
        <dbReference type="Pfam" id="PF11127"/>
    </source>
</evidence>
<protein>
    <recommendedName>
        <fullName evidence="2">Inner membrane protein YgaP-like transmembrane domain-containing protein</fullName>
    </recommendedName>
</protein>
<evidence type="ECO:0000313" key="4">
    <source>
        <dbReference type="Proteomes" id="UP000199598"/>
    </source>
</evidence>